<feature type="compositionally biased region" description="Basic residues" evidence="1">
    <location>
        <begin position="1"/>
        <end position="10"/>
    </location>
</feature>
<feature type="region of interest" description="Disordered" evidence="1">
    <location>
        <begin position="1"/>
        <end position="98"/>
    </location>
</feature>
<dbReference type="KEGG" id="dpx:DAPPUDRAFT_120530"/>
<dbReference type="EMBL" id="GL733831">
    <property type="protein sequence ID" value="EFX62100.1"/>
    <property type="molecule type" value="Genomic_DNA"/>
</dbReference>
<feature type="compositionally biased region" description="Acidic residues" evidence="1">
    <location>
        <begin position="35"/>
        <end position="48"/>
    </location>
</feature>
<dbReference type="HOGENOM" id="CLU_1490485_0_0_1"/>
<name>E9I1N0_DAPPU</name>
<evidence type="ECO:0000256" key="1">
    <source>
        <dbReference type="SAM" id="MobiDB-lite"/>
    </source>
</evidence>
<dbReference type="PhylomeDB" id="E9I1N0"/>
<reference evidence="2 3" key="1">
    <citation type="journal article" date="2011" name="Science">
        <title>The ecoresponsive genome of Daphnia pulex.</title>
        <authorList>
            <person name="Colbourne J.K."/>
            <person name="Pfrender M.E."/>
            <person name="Gilbert D."/>
            <person name="Thomas W.K."/>
            <person name="Tucker A."/>
            <person name="Oakley T.H."/>
            <person name="Tokishita S."/>
            <person name="Aerts A."/>
            <person name="Arnold G.J."/>
            <person name="Basu M.K."/>
            <person name="Bauer D.J."/>
            <person name="Caceres C.E."/>
            <person name="Carmel L."/>
            <person name="Casola C."/>
            <person name="Choi J.H."/>
            <person name="Detter J.C."/>
            <person name="Dong Q."/>
            <person name="Dusheyko S."/>
            <person name="Eads B.D."/>
            <person name="Frohlich T."/>
            <person name="Geiler-Samerotte K.A."/>
            <person name="Gerlach D."/>
            <person name="Hatcher P."/>
            <person name="Jogdeo S."/>
            <person name="Krijgsveld J."/>
            <person name="Kriventseva E.V."/>
            <person name="Kultz D."/>
            <person name="Laforsch C."/>
            <person name="Lindquist E."/>
            <person name="Lopez J."/>
            <person name="Manak J.R."/>
            <person name="Muller J."/>
            <person name="Pangilinan J."/>
            <person name="Patwardhan R.P."/>
            <person name="Pitluck S."/>
            <person name="Pritham E.J."/>
            <person name="Rechtsteiner A."/>
            <person name="Rho M."/>
            <person name="Rogozin I.B."/>
            <person name="Sakarya O."/>
            <person name="Salamov A."/>
            <person name="Schaack S."/>
            <person name="Shapiro H."/>
            <person name="Shiga Y."/>
            <person name="Skalitzky C."/>
            <person name="Smith Z."/>
            <person name="Souvorov A."/>
            <person name="Sung W."/>
            <person name="Tang Z."/>
            <person name="Tsuchiya D."/>
            <person name="Tu H."/>
            <person name="Vos H."/>
            <person name="Wang M."/>
            <person name="Wolf Y.I."/>
            <person name="Yamagata H."/>
            <person name="Yamada T."/>
            <person name="Ye Y."/>
            <person name="Shaw J.R."/>
            <person name="Andrews J."/>
            <person name="Crease T.J."/>
            <person name="Tang H."/>
            <person name="Lucas S.M."/>
            <person name="Robertson H.M."/>
            <person name="Bork P."/>
            <person name="Koonin E.V."/>
            <person name="Zdobnov E.M."/>
            <person name="Grigoriev I.V."/>
            <person name="Lynch M."/>
            <person name="Boore J.L."/>
        </authorList>
    </citation>
    <scope>NUCLEOTIDE SEQUENCE [LARGE SCALE GENOMIC DNA]</scope>
</reference>
<sequence>MTFRKPKKIQKKENVAPDQHTKQTNQQTLIIDLTLSDDEDDEDDEDDIRSDIRSDTTEVNPDIPSAVPLAAPPINHQTPQPPTKEQPDSAPMERIPSPSPPCYHPPQHFQNMYAPPIMLQSEEEYNAQWEYRAIYYAVSQGQSTTPYLKVTVLRSTLMRFSIAPSHLLTMQLHPGLRHTLQ</sequence>
<gene>
    <name evidence="2" type="ORF">DAPPUDRAFT_120530</name>
</gene>
<keyword evidence="3" id="KW-1185">Reference proteome</keyword>
<organism evidence="2 3">
    <name type="scientific">Daphnia pulex</name>
    <name type="common">Water flea</name>
    <dbReference type="NCBI Taxonomy" id="6669"/>
    <lineage>
        <taxon>Eukaryota</taxon>
        <taxon>Metazoa</taxon>
        <taxon>Ecdysozoa</taxon>
        <taxon>Arthropoda</taxon>
        <taxon>Crustacea</taxon>
        <taxon>Branchiopoda</taxon>
        <taxon>Diplostraca</taxon>
        <taxon>Cladocera</taxon>
        <taxon>Anomopoda</taxon>
        <taxon>Daphniidae</taxon>
        <taxon>Daphnia</taxon>
    </lineage>
</organism>
<proteinExistence type="predicted"/>
<accession>E9I1N0</accession>
<protein>
    <submittedName>
        <fullName evidence="2">Uncharacterized protein</fullName>
    </submittedName>
</protein>
<dbReference type="InParanoid" id="E9I1N0"/>
<evidence type="ECO:0000313" key="2">
    <source>
        <dbReference type="EMBL" id="EFX62100.1"/>
    </source>
</evidence>
<evidence type="ECO:0000313" key="3">
    <source>
        <dbReference type="Proteomes" id="UP000000305"/>
    </source>
</evidence>
<dbReference type="AlphaFoldDB" id="E9I1N0"/>
<dbReference type="Proteomes" id="UP000000305">
    <property type="component" value="Unassembled WGS sequence"/>
</dbReference>
<feature type="compositionally biased region" description="Basic and acidic residues" evidence="1">
    <location>
        <begin position="11"/>
        <end position="21"/>
    </location>
</feature>